<reference evidence="9 10" key="1">
    <citation type="submission" date="2020-08" db="EMBL/GenBank/DDBJ databases">
        <authorList>
            <person name="Liu C."/>
            <person name="Sun Q."/>
        </authorList>
    </citation>
    <scope>NUCLEOTIDE SEQUENCE [LARGE SCALE GENOMIC DNA]</scope>
    <source>
        <strain evidence="9 10">NSJ-61</strain>
    </source>
</reference>
<evidence type="ECO:0000256" key="2">
    <source>
        <dbReference type="ARBA" id="ARBA00022679"/>
    </source>
</evidence>
<dbReference type="InterPro" id="IPR036888">
    <property type="entry name" value="DNA_integrity_DisA_N_sf"/>
</dbReference>
<keyword evidence="2 6" id="KW-0808">Transferase</keyword>
<dbReference type="EMBL" id="CP060636">
    <property type="protein sequence ID" value="QNM10880.1"/>
    <property type="molecule type" value="Genomic_DNA"/>
</dbReference>
<feature type="region of interest" description="Disordered" evidence="7">
    <location>
        <begin position="293"/>
        <end position="317"/>
    </location>
</feature>
<dbReference type="AlphaFoldDB" id="A0A7G9GJ98"/>
<dbReference type="Gene3D" id="3.40.1700.10">
    <property type="entry name" value="DNA integrity scanning protein, DisA, N-terminal domain"/>
    <property type="match status" value="1"/>
</dbReference>
<evidence type="ECO:0000256" key="5">
    <source>
        <dbReference type="ARBA" id="ARBA00022840"/>
    </source>
</evidence>
<proteinExistence type="inferred from homology"/>
<keyword evidence="5 6" id="KW-0067">ATP-binding</keyword>
<feature type="domain" description="DAC" evidence="8">
    <location>
        <begin position="85"/>
        <end position="244"/>
    </location>
</feature>
<evidence type="ECO:0000256" key="7">
    <source>
        <dbReference type="SAM" id="MobiDB-lite"/>
    </source>
</evidence>
<comment type="caution">
    <text evidence="6">Lacks conserved residue(s) required for the propagation of feature annotation.</text>
</comment>
<feature type="region of interest" description="Disordered" evidence="7">
    <location>
        <begin position="361"/>
        <end position="447"/>
    </location>
</feature>
<dbReference type="InterPro" id="IPR045585">
    <property type="entry name" value="CdaA_N"/>
</dbReference>
<comment type="similarity">
    <text evidence="6">Belongs to the adenylate cyclase family. DacA/CdaA subfamily.</text>
</comment>
<gene>
    <name evidence="6" type="primary">dacA</name>
    <name evidence="9" type="ORF">H9Q80_11370</name>
</gene>
<dbReference type="GO" id="GO:0004016">
    <property type="term" value="F:adenylate cyclase activity"/>
    <property type="evidence" value="ECO:0007669"/>
    <property type="project" value="UniProtKB-UniRule"/>
</dbReference>
<dbReference type="PROSITE" id="PS51794">
    <property type="entry name" value="DAC"/>
    <property type="match status" value="1"/>
</dbReference>
<dbReference type="GO" id="GO:0106408">
    <property type="term" value="F:diadenylate cyclase activity"/>
    <property type="evidence" value="ECO:0007669"/>
    <property type="project" value="UniProtKB-EC"/>
</dbReference>
<dbReference type="PANTHER" id="PTHR34185">
    <property type="entry name" value="DIADENYLATE CYCLASE"/>
    <property type="match status" value="1"/>
</dbReference>
<organism evidence="9 10">
    <name type="scientific">[Eubacterium] hominis</name>
    <dbReference type="NCBI Taxonomy" id="2764325"/>
    <lineage>
        <taxon>Bacteria</taxon>
        <taxon>Bacillati</taxon>
        <taxon>Bacillota</taxon>
        <taxon>Erysipelotrichia</taxon>
        <taxon>Erysipelotrichales</taxon>
        <taxon>Erysipelotrichaceae</taxon>
        <taxon>Amedibacillus</taxon>
    </lineage>
</organism>
<evidence type="ECO:0000256" key="1">
    <source>
        <dbReference type="ARBA" id="ARBA00000877"/>
    </source>
</evidence>
<evidence type="ECO:0000313" key="9">
    <source>
        <dbReference type="EMBL" id="QNM10880.1"/>
    </source>
</evidence>
<dbReference type="GO" id="GO:0006171">
    <property type="term" value="P:cAMP biosynthetic process"/>
    <property type="evidence" value="ECO:0007669"/>
    <property type="project" value="InterPro"/>
</dbReference>
<keyword evidence="6" id="KW-1133">Transmembrane helix</keyword>
<dbReference type="Proteomes" id="UP000515856">
    <property type="component" value="Chromosome"/>
</dbReference>
<feature type="compositionally biased region" description="Basic and acidic residues" evidence="7">
    <location>
        <begin position="438"/>
        <end position="447"/>
    </location>
</feature>
<keyword evidence="6" id="KW-1003">Cell membrane</keyword>
<dbReference type="EC" id="2.7.7.85" evidence="6"/>
<comment type="subunit">
    <text evidence="6">Probably a homodimer.</text>
</comment>
<feature type="compositionally biased region" description="Acidic residues" evidence="7">
    <location>
        <begin position="418"/>
        <end position="434"/>
    </location>
</feature>
<comment type="function">
    <text evidence="6">Catalyzes the condensation of 2 ATP molecules into cyclic di-AMP (c-di-AMP), a second messenger used to regulate differing processes in different bacteria.</text>
</comment>
<evidence type="ECO:0000256" key="6">
    <source>
        <dbReference type="HAMAP-Rule" id="MF_01499"/>
    </source>
</evidence>
<keyword evidence="4 6" id="KW-0547">Nucleotide-binding</keyword>
<sequence length="447" mass="49520">MFKYLTLNNLLTIIKQLADIGVVWLLFYYLLKIVKNNSRTIQIFKGILVIVIAQWIAGLLGLHTVETLAATIMNWGPLAIIIIFQPEIRNILEKIGKTNVFSPISTLTLNERENLVEELVKACTEMSKTKTGALISLEQGHSLSDYIKTGTPMNSVVSSELLCSIFQYGTPLHDGAVIIQGVKIACAAAYFPPTTRELPTSYGARHRAAVGISEITDSVTIIVSEETGNISIAQGGKLSVISPAHLHDFLMMIVCQKQGDEVKGEKDVQKEALKESIEANDGKKPGVFAHYFKGKNKRSTKSKDTPENKFTKSKKEDSVDVLQSENVVVDSEIEKLGIADLVETQTDAPLDQLFETIVVDAAKDDEKTQPKKEDGKEEAPKPKKRGRPKKKKDDTEEKDVKETKPKAKSKGRKKKDEFMDDILEAQEIIFDDGSADSSSKKDKEGRK</sequence>
<dbReference type="NCBIfam" id="TIGR00159">
    <property type="entry name" value="diadenylate cyclase CdaA"/>
    <property type="match status" value="1"/>
</dbReference>
<comment type="catalytic activity">
    <reaction evidence="1 6">
        <text>2 ATP = 3',3'-c-di-AMP + 2 diphosphate</text>
        <dbReference type="Rhea" id="RHEA:35655"/>
        <dbReference type="ChEBI" id="CHEBI:30616"/>
        <dbReference type="ChEBI" id="CHEBI:33019"/>
        <dbReference type="ChEBI" id="CHEBI:71500"/>
        <dbReference type="EC" id="2.7.7.85"/>
    </reaction>
</comment>
<evidence type="ECO:0000259" key="8">
    <source>
        <dbReference type="PROSITE" id="PS51794"/>
    </source>
</evidence>
<dbReference type="InterPro" id="IPR050338">
    <property type="entry name" value="DisA"/>
</dbReference>
<feature type="compositionally biased region" description="Basic and acidic residues" evidence="7">
    <location>
        <begin position="391"/>
        <end position="405"/>
    </location>
</feature>
<feature type="transmembrane region" description="Helical" evidence="6">
    <location>
        <begin position="43"/>
        <end position="62"/>
    </location>
</feature>
<evidence type="ECO:0000256" key="3">
    <source>
        <dbReference type="ARBA" id="ARBA00022695"/>
    </source>
</evidence>
<keyword evidence="10" id="KW-1185">Reference proteome</keyword>
<keyword evidence="3 6" id="KW-0548">Nucleotidyltransferase</keyword>
<dbReference type="SUPFAM" id="SSF143597">
    <property type="entry name" value="YojJ-like"/>
    <property type="match status" value="1"/>
</dbReference>
<dbReference type="RefSeq" id="WP_117453369.1">
    <property type="nucleotide sequence ID" value="NZ_CP060636.1"/>
</dbReference>
<dbReference type="Pfam" id="PF19293">
    <property type="entry name" value="CdaA_N"/>
    <property type="match status" value="1"/>
</dbReference>
<accession>A0A7G9GJ98</accession>
<evidence type="ECO:0000256" key="4">
    <source>
        <dbReference type="ARBA" id="ARBA00022741"/>
    </source>
</evidence>
<feature type="transmembrane region" description="Helical" evidence="6">
    <location>
        <begin position="12"/>
        <end position="31"/>
    </location>
</feature>
<keyword evidence="6" id="KW-0812">Transmembrane</keyword>
<protein>
    <recommendedName>
        <fullName evidence="6">Diadenylate cyclase</fullName>
        <shortName evidence="6">DAC</shortName>
        <ecNumber evidence="6">2.7.7.85</ecNumber>
    </recommendedName>
    <alternativeName>
        <fullName evidence="6">Cyclic-di-AMP synthase</fullName>
        <shortName evidence="6">c-di-AMP synthase</shortName>
    </alternativeName>
</protein>
<evidence type="ECO:0000313" key="10">
    <source>
        <dbReference type="Proteomes" id="UP000515856"/>
    </source>
</evidence>
<dbReference type="InterPro" id="IPR003390">
    <property type="entry name" value="DNA_integrity_scan_DisA_N"/>
</dbReference>
<keyword evidence="6" id="KW-0472">Membrane</keyword>
<dbReference type="HAMAP" id="MF_01499">
    <property type="entry name" value="DacA"/>
    <property type="match status" value="1"/>
</dbReference>
<feature type="compositionally biased region" description="Basic and acidic residues" evidence="7">
    <location>
        <begin position="361"/>
        <end position="381"/>
    </location>
</feature>
<dbReference type="InterPro" id="IPR034701">
    <property type="entry name" value="CdaA"/>
</dbReference>
<dbReference type="Pfam" id="PF02457">
    <property type="entry name" value="DAC"/>
    <property type="match status" value="1"/>
</dbReference>
<dbReference type="GO" id="GO:0005524">
    <property type="term" value="F:ATP binding"/>
    <property type="evidence" value="ECO:0007669"/>
    <property type="project" value="UniProtKB-UniRule"/>
</dbReference>
<name>A0A7G9GJ98_9FIRM</name>
<dbReference type="KEGG" id="ehn:H9Q80_11370"/>
<feature type="compositionally biased region" description="Basic and acidic residues" evidence="7">
    <location>
        <begin position="301"/>
        <end position="317"/>
    </location>
</feature>
<dbReference type="PANTHER" id="PTHR34185:SF1">
    <property type="entry name" value="DIADENYLATE CYCLASE"/>
    <property type="match status" value="1"/>
</dbReference>